<feature type="binding site" evidence="9">
    <location>
        <position position="66"/>
    </location>
    <ligand>
        <name>substrate</name>
    </ligand>
</feature>
<evidence type="ECO:0000256" key="9">
    <source>
        <dbReference type="HAMAP-Rule" id="MF_00197"/>
    </source>
</evidence>
<organism evidence="11 12">
    <name type="scientific">Halotalea alkalilenta</name>
    <dbReference type="NCBI Taxonomy" id="376489"/>
    <lineage>
        <taxon>Bacteria</taxon>
        <taxon>Pseudomonadati</taxon>
        <taxon>Pseudomonadota</taxon>
        <taxon>Gammaproteobacteria</taxon>
        <taxon>Oceanospirillales</taxon>
        <taxon>Halomonadaceae</taxon>
        <taxon>Halotalea</taxon>
    </lineage>
</organism>
<evidence type="ECO:0000256" key="1">
    <source>
        <dbReference type="ARBA" id="ARBA00005196"/>
    </source>
</evidence>
<feature type="binding site" evidence="9">
    <location>
        <begin position="215"/>
        <end position="216"/>
    </location>
    <ligand>
        <name>substrate</name>
    </ligand>
</feature>
<feature type="active site" description="Proton acceptor" evidence="9">
    <location>
        <position position="224"/>
    </location>
</feature>
<comment type="subcellular location">
    <subcellularLocation>
        <location evidence="9">Cytoplasm</location>
    </subcellularLocation>
</comment>
<feature type="binding site" evidence="9">
    <location>
        <position position="164"/>
    </location>
    <ligand>
        <name>substrate</name>
    </ligand>
</feature>
<accession>A0A172YC17</accession>
<dbReference type="NCBIfam" id="TIGR00652">
    <property type="entry name" value="DapF"/>
    <property type="match status" value="1"/>
</dbReference>
<comment type="function">
    <text evidence="9">Catalyzes the stereoinversion of LL-2,6-diaminopimelate (L,L-DAP) to meso-diaminopimelate (meso-DAP), a precursor of L-lysine and an essential component of the bacterial peptidoglycan.</text>
</comment>
<dbReference type="Pfam" id="PF01678">
    <property type="entry name" value="DAP_epimerase"/>
    <property type="match status" value="2"/>
</dbReference>
<dbReference type="PANTHER" id="PTHR31689">
    <property type="entry name" value="DIAMINOPIMELATE EPIMERASE, CHLOROPLASTIC"/>
    <property type="match status" value="1"/>
</dbReference>
<feature type="binding site" evidence="9">
    <location>
        <position position="197"/>
    </location>
    <ligand>
        <name>substrate</name>
    </ligand>
</feature>
<comment type="similarity">
    <text evidence="2 9">Belongs to the diaminopimelate epimerase family.</text>
</comment>
<dbReference type="InterPro" id="IPR018510">
    <property type="entry name" value="DAP_epimerase_AS"/>
</dbReference>
<keyword evidence="5 9" id="KW-0028">Amino-acid biosynthesis</keyword>
<reference evidence="11 12" key="1">
    <citation type="submission" date="2016-04" db="EMBL/GenBank/DDBJ databases">
        <title>Complete Genome Sequence of Halotalea alkalilenta IHB B 13600.</title>
        <authorList>
            <person name="Swarnkar M.K."/>
            <person name="Sharma A."/>
            <person name="Kaushal K."/>
            <person name="Soni R."/>
            <person name="Rana S."/>
            <person name="Singh A.K."/>
            <person name="Gulati A."/>
        </authorList>
    </citation>
    <scope>NUCLEOTIDE SEQUENCE [LARGE SCALE GENOMIC DNA]</scope>
    <source>
        <strain evidence="11 12">IHB B 13600</strain>
    </source>
</reference>
<keyword evidence="6 9" id="KW-0457">Lysine biosynthesis</keyword>
<evidence type="ECO:0000256" key="4">
    <source>
        <dbReference type="ARBA" id="ARBA00022490"/>
    </source>
</evidence>
<comment type="pathway">
    <text evidence="1 9">Amino-acid biosynthesis; L-lysine biosynthesis via DAP pathway; DL-2,6-diaminopimelate from LL-2,6-diaminopimelate: step 1/1.</text>
</comment>
<dbReference type="FunFam" id="3.10.310.10:FF:000004">
    <property type="entry name" value="Diaminopimelate epimerase"/>
    <property type="match status" value="1"/>
</dbReference>
<evidence type="ECO:0000256" key="8">
    <source>
        <dbReference type="ARBA" id="ARBA00051712"/>
    </source>
</evidence>
<feature type="binding site" evidence="9">
    <location>
        <position position="13"/>
    </location>
    <ligand>
        <name>substrate</name>
    </ligand>
</feature>
<proteinExistence type="inferred from homology"/>
<gene>
    <name evidence="9" type="primary">dapF</name>
    <name evidence="11" type="ORF">A5892_04180</name>
</gene>
<feature type="site" description="Could be important to modulate the pK values of the two catalytic cysteine residues" evidence="9">
    <location>
        <position position="215"/>
    </location>
</feature>
<dbReference type="EMBL" id="CP015243">
    <property type="protein sequence ID" value="ANF56764.1"/>
    <property type="molecule type" value="Genomic_DNA"/>
</dbReference>
<evidence type="ECO:0000313" key="12">
    <source>
        <dbReference type="Proteomes" id="UP000077875"/>
    </source>
</evidence>
<evidence type="ECO:0000256" key="10">
    <source>
        <dbReference type="PROSITE-ProRule" id="PRU10125"/>
    </source>
</evidence>
<evidence type="ECO:0000256" key="5">
    <source>
        <dbReference type="ARBA" id="ARBA00022605"/>
    </source>
</evidence>
<feature type="site" description="Could be important to modulate the pK values of the two catalytic cysteine residues" evidence="9">
    <location>
        <position position="166"/>
    </location>
</feature>
<dbReference type="PANTHER" id="PTHR31689:SF0">
    <property type="entry name" value="DIAMINOPIMELATE EPIMERASE"/>
    <property type="match status" value="1"/>
</dbReference>
<name>A0A172YC17_9GAMM</name>
<protein>
    <recommendedName>
        <fullName evidence="3 9">Diaminopimelate epimerase</fullName>
        <shortName evidence="9">DAP epimerase</shortName>
        <ecNumber evidence="3 9">5.1.1.7</ecNumber>
    </recommendedName>
    <alternativeName>
        <fullName evidence="9">PLP-independent amino acid racemase</fullName>
    </alternativeName>
</protein>
<dbReference type="STRING" id="376489.A5892_04180"/>
<keyword evidence="4 9" id="KW-0963">Cytoplasm</keyword>
<comment type="catalytic activity">
    <reaction evidence="8 9">
        <text>(2S,6S)-2,6-diaminopimelate = meso-2,6-diaminopimelate</text>
        <dbReference type="Rhea" id="RHEA:15393"/>
        <dbReference type="ChEBI" id="CHEBI:57609"/>
        <dbReference type="ChEBI" id="CHEBI:57791"/>
        <dbReference type="EC" id="5.1.1.7"/>
    </reaction>
</comment>
<feature type="active site" description="Proton donor" evidence="9">
    <location>
        <position position="75"/>
    </location>
</feature>
<evidence type="ECO:0000256" key="3">
    <source>
        <dbReference type="ARBA" id="ARBA00013080"/>
    </source>
</evidence>
<dbReference type="GO" id="GO:0005829">
    <property type="term" value="C:cytosol"/>
    <property type="evidence" value="ECO:0007669"/>
    <property type="project" value="TreeGrafter"/>
</dbReference>
<feature type="binding site" evidence="9">
    <location>
        <position position="46"/>
    </location>
    <ligand>
        <name>substrate</name>
    </ligand>
</feature>
<dbReference type="Gene3D" id="3.10.310.10">
    <property type="entry name" value="Diaminopimelate Epimerase, Chain A, domain 1"/>
    <property type="match status" value="2"/>
</dbReference>
<evidence type="ECO:0000256" key="7">
    <source>
        <dbReference type="ARBA" id="ARBA00023235"/>
    </source>
</evidence>
<evidence type="ECO:0000256" key="2">
    <source>
        <dbReference type="ARBA" id="ARBA00010219"/>
    </source>
</evidence>
<evidence type="ECO:0000256" key="6">
    <source>
        <dbReference type="ARBA" id="ARBA00023154"/>
    </source>
</evidence>
<keyword evidence="12" id="KW-1185">Reference proteome</keyword>
<feature type="active site" evidence="10">
    <location>
        <position position="75"/>
    </location>
</feature>
<dbReference type="SUPFAM" id="SSF54506">
    <property type="entry name" value="Diaminopimelate epimerase-like"/>
    <property type="match status" value="1"/>
</dbReference>
<dbReference type="GO" id="GO:0009089">
    <property type="term" value="P:lysine biosynthetic process via diaminopimelate"/>
    <property type="evidence" value="ECO:0007669"/>
    <property type="project" value="UniProtKB-UniRule"/>
</dbReference>
<comment type="subunit">
    <text evidence="9">Homodimer.</text>
</comment>
<evidence type="ECO:0000313" key="11">
    <source>
        <dbReference type="EMBL" id="ANF56764.1"/>
    </source>
</evidence>
<dbReference type="RefSeq" id="WP_064121735.1">
    <property type="nucleotide sequence ID" value="NZ_CP015243.1"/>
</dbReference>
<feature type="binding site" evidence="9">
    <location>
        <begin position="225"/>
        <end position="226"/>
    </location>
    <ligand>
        <name>substrate</name>
    </ligand>
</feature>
<dbReference type="GO" id="GO:0008837">
    <property type="term" value="F:diaminopimelate epimerase activity"/>
    <property type="evidence" value="ECO:0007669"/>
    <property type="project" value="UniProtKB-UniRule"/>
</dbReference>
<dbReference type="EC" id="5.1.1.7" evidence="3 9"/>
<dbReference type="FunFam" id="3.10.310.10:FF:000001">
    <property type="entry name" value="Diaminopimelate epimerase"/>
    <property type="match status" value="1"/>
</dbReference>
<dbReference type="HAMAP" id="MF_00197">
    <property type="entry name" value="DAP_epimerase"/>
    <property type="match status" value="1"/>
</dbReference>
<dbReference type="AlphaFoldDB" id="A0A172YC17"/>
<dbReference type="InterPro" id="IPR001653">
    <property type="entry name" value="DAP_epimerase_DapF"/>
</dbReference>
<dbReference type="Proteomes" id="UP000077875">
    <property type="component" value="Chromosome"/>
</dbReference>
<feature type="binding site" evidence="9">
    <location>
        <begin position="76"/>
        <end position="77"/>
    </location>
    <ligand>
        <name>substrate</name>
    </ligand>
</feature>
<dbReference type="PROSITE" id="PS01326">
    <property type="entry name" value="DAP_EPIMERASE"/>
    <property type="match status" value="1"/>
</dbReference>
<sequence length="281" mass="31082">MLLHFTKMHGLGNDFMVVDLVTQRARLDSHQVRELADRHFGIGFDQLLLVEPPRHPDMDFRYRIFNADGGEVENCGNGARCFARFVLDQRLTRKRELKVETSGGPLTLKVGSDDRITVEMGTPVLEASQVPFEAKHDGPKHQLRLDTPIDGIEQVEFGVVSMGNPHAVLLVDSVATAPVATLGPVLESHRRFPNRVNVGFMEVVDRRHIRLRVFERGVGETLACGTGACAAVVTGIQQGLLDQRVEVELPGGRLTIEWPGEGHQVVMTGPAEKVFDGRLEL</sequence>
<dbReference type="UniPathway" id="UPA00034">
    <property type="reaction ID" value="UER00025"/>
</dbReference>
<feature type="site" description="Important for dimerization" evidence="9">
    <location>
        <position position="275"/>
    </location>
</feature>
<dbReference type="KEGG" id="haa:A5892_04180"/>
<keyword evidence="7 9" id="KW-0413">Isomerase</keyword>